<accession>A0A3S5B1Z8</accession>
<evidence type="ECO:0000313" key="2">
    <source>
        <dbReference type="Proteomes" id="UP000784294"/>
    </source>
</evidence>
<organism evidence="1 2">
    <name type="scientific">Protopolystoma xenopodis</name>
    <dbReference type="NCBI Taxonomy" id="117903"/>
    <lineage>
        <taxon>Eukaryota</taxon>
        <taxon>Metazoa</taxon>
        <taxon>Spiralia</taxon>
        <taxon>Lophotrochozoa</taxon>
        <taxon>Platyhelminthes</taxon>
        <taxon>Monogenea</taxon>
        <taxon>Polyopisthocotylea</taxon>
        <taxon>Polystomatidea</taxon>
        <taxon>Polystomatidae</taxon>
        <taxon>Protopolystoma</taxon>
    </lineage>
</organism>
<sequence length="111" mass="12817">MPTTVTFKTISFGPNHDELRSYPADKKMDIFGAEKQVWYHFKQVHLVLLIRCNWKTLSLSSSSSKSRRQSPFHSAMMYQMTYRSVSLSLSFTCCRQFNLPSCRKVSALPVS</sequence>
<dbReference type="AlphaFoldDB" id="A0A3S5B1Z8"/>
<proteinExistence type="predicted"/>
<evidence type="ECO:0000313" key="1">
    <source>
        <dbReference type="EMBL" id="VEL34349.1"/>
    </source>
</evidence>
<name>A0A3S5B1Z8_9PLAT</name>
<comment type="caution">
    <text evidence="1">The sequence shown here is derived from an EMBL/GenBank/DDBJ whole genome shotgun (WGS) entry which is preliminary data.</text>
</comment>
<dbReference type="Proteomes" id="UP000784294">
    <property type="component" value="Unassembled WGS sequence"/>
</dbReference>
<protein>
    <submittedName>
        <fullName evidence="1">Uncharacterized protein</fullName>
    </submittedName>
</protein>
<keyword evidence="2" id="KW-1185">Reference proteome</keyword>
<reference evidence="1" key="1">
    <citation type="submission" date="2018-11" db="EMBL/GenBank/DDBJ databases">
        <authorList>
            <consortium name="Pathogen Informatics"/>
        </authorList>
    </citation>
    <scope>NUCLEOTIDE SEQUENCE</scope>
</reference>
<dbReference type="EMBL" id="CAAALY010247496">
    <property type="protein sequence ID" value="VEL34349.1"/>
    <property type="molecule type" value="Genomic_DNA"/>
</dbReference>
<gene>
    <name evidence="1" type="ORF">PXEA_LOCUS27789</name>
</gene>